<evidence type="ECO:0000256" key="2">
    <source>
        <dbReference type="RuleBase" id="RU363034"/>
    </source>
</evidence>
<dbReference type="InterPro" id="IPR018114">
    <property type="entry name" value="TRYPSIN_HIS"/>
</dbReference>
<comment type="caution">
    <text evidence="4">The sequence shown here is derived from an EMBL/GenBank/DDBJ whole genome shotgun (WGS) entry which is preliminary data.</text>
</comment>
<keyword evidence="1" id="KW-1015">Disulfide bond</keyword>
<gene>
    <name evidence="4" type="ORF">RI129_004966</name>
</gene>
<keyword evidence="5" id="KW-1185">Reference proteome</keyword>
<accession>A0AAN7ZJW0</accession>
<keyword evidence="2" id="KW-0645">Protease</keyword>
<dbReference type="AlphaFoldDB" id="A0AAN7ZJW0"/>
<dbReference type="GO" id="GO:0004252">
    <property type="term" value="F:serine-type endopeptidase activity"/>
    <property type="evidence" value="ECO:0007669"/>
    <property type="project" value="InterPro"/>
</dbReference>
<reference evidence="4 5" key="1">
    <citation type="journal article" date="2024" name="Insects">
        <title>An Improved Chromosome-Level Genome Assembly of the Firefly Pyrocoelia pectoralis.</title>
        <authorList>
            <person name="Fu X."/>
            <person name="Meyer-Rochow V.B."/>
            <person name="Ballantyne L."/>
            <person name="Zhu X."/>
        </authorList>
    </citation>
    <scope>NUCLEOTIDE SEQUENCE [LARGE SCALE GENOMIC DNA]</scope>
    <source>
        <strain evidence="4">XCY_ONT2</strain>
    </source>
</reference>
<name>A0AAN7ZJW0_9COLE</name>
<dbReference type="EMBL" id="JAVRBK010000003">
    <property type="protein sequence ID" value="KAK5646502.1"/>
    <property type="molecule type" value="Genomic_DNA"/>
</dbReference>
<keyword evidence="2" id="KW-0378">Hydrolase</keyword>
<evidence type="ECO:0000313" key="4">
    <source>
        <dbReference type="EMBL" id="KAK5646502.1"/>
    </source>
</evidence>
<dbReference type="CDD" id="cd00190">
    <property type="entry name" value="Tryp_SPc"/>
    <property type="match status" value="1"/>
</dbReference>
<protein>
    <recommendedName>
        <fullName evidence="3">Peptidase S1 domain-containing protein</fullName>
    </recommendedName>
</protein>
<proteinExistence type="predicted"/>
<dbReference type="PROSITE" id="PS50240">
    <property type="entry name" value="TRYPSIN_DOM"/>
    <property type="match status" value="1"/>
</dbReference>
<sequence length="255" mass="27484">MLYCLCRITLVSVVKSNLTSVTSFEPRIIHGTVAKTGQFPWQVSMNIVTVTNETYFCGGALVSSTAVLTAAHCALGAQYFLIWTGTLSSVIRKGYFLSRNYVVHENYSTLTLNSDIALITTSKISFKDTVQSIPLGTGYVGVGSTLRVSGWGASSDTNKAITSQLYYADLLTIGNNLCSLFYRSLSASQLCCIGIPNESTCHGDSGGPLIQQTSNGGWVHVGIVSFTAKAGCTLGYPTGFTRTASYLDWIKKHMY</sequence>
<dbReference type="Proteomes" id="UP001329430">
    <property type="component" value="Chromosome 3"/>
</dbReference>
<dbReference type="InterPro" id="IPR051333">
    <property type="entry name" value="CLIP_Serine_Protease"/>
</dbReference>
<dbReference type="PANTHER" id="PTHR24260:SF136">
    <property type="entry name" value="GH08193P-RELATED"/>
    <property type="match status" value="1"/>
</dbReference>
<dbReference type="InterPro" id="IPR043504">
    <property type="entry name" value="Peptidase_S1_PA_chymotrypsin"/>
</dbReference>
<dbReference type="InterPro" id="IPR033116">
    <property type="entry name" value="TRYPSIN_SER"/>
</dbReference>
<keyword evidence="2" id="KW-0720">Serine protease</keyword>
<dbReference type="PANTHER" id="PTHR24260">
    <property type="match status" value="1"/>
</dbReference>
<feature type="domain" description="Peptidase S1" evidence="3">
    <location>
        <begin position="28"/>
        <end position="255"/>
    </location>
</feature>
<dbReference type="InterPro" id="IPR001254">
    <property type="entry name" value="Trypsin_dom"/>
</dbReference>
<evidence type="ECO:0000256" key="1">
    <source>
        <dbReference type="ARBA" id="ARBA00023157"/>
    </source>
</evidence>
<dbReference type="PRINTS" id="PR00722">
    <property type="entry name" value="CHYMOTRYPSIN"/>
</dbReference>
<dbReference type="InterPro" id="IPR001314">
    <property type="entry name" value="Peptidase_S1A"/>
</dbReference>
<dbReference type="SUPFAM" id="SSF50494">
    <property type="entry name" value="Trypsin-like serine proteases"/>
    <property type="match status" value="1"/>
</dbReference>
<dbReference type="Pfam" id="PF00089">
    <property type="entry name" value="Trypsin"/>
    <property type="match status" value="1"/>
</dbReference>
<evidence type="ECO:0000259" key="3">
    <source>
        <dbReference type="PROSITE" id="PS50240"/>
    </source>
</evidence>
<dbReference type="InterPro" id="IPR009003">
    <property type="entry name" value="Peptidase_S1_PA"/>
</dbReference>
<dbReference type="FunFam" id="2.40.10.10:FF:000068">
    <property type="entry name" value="transmembrane protease serine 2"/>
    <property type="match status" value="1"/>
</dbReference>
<organism evidence="4 5">
    <name type="scientific">Pyrocoelia pectoralis</name>
    <dbReference type="NCBI Taxonomy" id="417401"/>
    <lineage>
        <taxon>Eukaryota</taxon>
        <taxon>Metazoa</taxon>
        <taxon>Ecdysozoa</taxon>
        <taxon>Arthropoda</taxon>
        <taxon>Hexapoda</taxon>
        <taxon>Insecta</taxon>
        <taxon>Pterygota</taxon>
        <taxon>Neoptera</taxon>
        <taxon>Endopterygota</taxon>
        <taxon>Coleoptera</taxon>
        <taxon>Polyphaga</taxon>
        <taxon>Elateriformia</taxon>
        <taxon>Elateroidea</taxon>
        <taxon>Lampyridae</taxon>
        <taxon>Lampyrinae</taxon>
        <taxon>Pyrocoelia</taxon>
    </lineage>
</organism>
<evidence type="ECO:0000313" key="5">
    <source>
        <dbReference type="Proteomes" id="UP001329430"/>
    </source>
</evidence>
<dbReference type="PROSITE" id="PS00135">
    <property type="entry name" value="TRYPSIN_SER"/>
    <property type="match status" value="1"/>
</dbReference>
<dbReference type="SMART" id="SM00020">
    <property type="entry name" value="Tryp_SPc"/>
    <property type="match status" value="1"/>
</dbReference>
<dbReference type="Gene3D" id="2.40.10.10">
    <property type="entry name" value="Trypsin-like serine proteases"/>
    <property type="match status" value="2"/>
</dbReference>
<dbReference type="GO" id="GO:0006508">
    <property type="term" value="P:proteolysis"/>
    <property type="evidence" value="ECO:0007669"/>
    <property type="project" value="UniProtKB-KW"/>
</dbReference>
<dbReference type="PROSITE" id="PS00134">
    <property type="entry name" value="TRYPSIN_HIS"/>
    <property type="match status" value="1"/>
</dbReference>